<keyword evidence="5 6" id="KW-0472">Membrane</keyword>
<feature type="transmembrane region" description="Helical" evidence="6">
    <location>
        <begin position="287"/>
        <end position="308"/>
    </location>
</feature>
<evidence type="ECO:0000256" key="5">
    <source>
        <dbReference type="ARBA" id="ARBA00023136"/>
    </source>
</evidence>
<dbReference type="PANTHER" id="PTHR21347:SF0">
    <property type="entry name" value="LIPID SCRAMBLASE CLPTM1L"/>
    <property type="match status" value="1"/>
</dbReference>
<dbReference type="AlphaFoldDB" id="A0A061QXV7"/>
<sequence>MLSASQFAGLVLALYLATTIWTIGSLWFPPTCKSSEIDCIQPLLTGPQPAVDLFLFASRSSKASLSSLRKDPEALLWSMRGHSLGEPLAVDLEIPAGRLGARNNHSITGHLFLWESSKGSADKLPSGAPLASESFPMTLHMPVRHREHKLLLTGSNATDSAGESWPEGDVPHLRPRLGIHIVKASSGFPRSRFPPEMQRAVVQRGQRLAYRPIVWVDDLSILHKDFTPLSSNSSMPDPTIPLEVKPINLGFYRLLRRFAESMNQMKSMGMTEKDLEQVKELFAGTRWQWLLATFVVSILHSFFSFLAFKNDVGFWRGRTNMEGLSARSFMANFACQVIIFLHLLEGRQTSIIILAEVAIGVAIEAWKVSKIMAARGMANLGYWRGGQKPADNRSKRDLETDEYDAYATRMLSYVMYPLVALYGLYCLVYLPQRSWLGWLLATLSSGVYMFGFITMTPQLYINYKLKSVAHLPWRAFMYKAFNTFIDDVFAFAIAMPMTHRLACLRDDIVFFIYLYQRYLYPIDKTRVNEFGIAYEELREDEQKAPEQKKQD</sequence>
<evidence type="ECO:0000256" key="1">
    <source>
        <dbReference type="ARBA" id="ARBA00004141"/>
    </source>
</evidence>
<evidence type="ECO:0000256" key="3">
    <source>
        <dbReference type="ARBA" id="ARBA00022692"/>
    </source>
</evidence>
<comment type="similarity">
    <text evidence="2">Belongs to the CLPTM1 family.</text>
</comment>
<evidence type="ECO:0000256" key="2">
    <source>
        <dbReference type="ARBA" id="ARBA00009310"/>
    </source>
</evidence>
<dbReference type="PANTHER" id="PTHR21347">
    <property type="entry name" value="CLEFT LIP AND PALATE ASSOCIATED TRANSMEMBRANE PROTEIN-RELATED"/>
    <property type="match status" value="1"/>
</dbReference>
<proteinExistence type="inferred from homology"/>
<feature type="transmembrane region" description="Helical" evidence="6">
    <location>
        <begin position="436"/>
        <end position="456"/>
    </location>
</feature>
<dbReference type="EMBL" id="GBEZ01021223">
    <property type="protein sequence ID" value="JAC65512.1"/>
    <property type="molecule type" value="Transcribed_RNA"/>
</dbReference>
<protein>
    <submittedName>
        <fullName evidence="7">Cleft lip and palate transmembrane protein 1</fullName>
    </submittedName>
</protein>
<keyword evidence="4 6" id="KW-1133">Transmembrane helix</keyword>
<feature type="transmembrane region" description="Helical" evidence="6">
    <location>
        <begin position="329"/>
        <end position="344"/>
    </location>
</feature>
<gene>
    <name evidence="7" type="ORF">TSPGSL018_15887</name>
</gene>
<comment type="subcellular location">
    <subcellularLocation>
        <location evidence="1">Membrane</location>
        <topology evidence="1">Multi-pass membrane protein</topology>
    </subcellularLocation>
</comment>
<dbReference type="InterPro" id="IPR008429">
    <property type="entry name" value="CLPTM1"/>
</dbReference>
<evidence type="ECO:0000256" key="4">
    <source>
        <dbReference type="ARBA" id="ARBA00022989"/>
    </source>
</evidence>
<dbReference type="GO" id="GO:0012505">
    <property type="term" value="C:endomembrane system"/>
    <property type="evidence" value="ECO:0007669"/>
    <property type="project" value="TreeGrafter"/>
</dbReference>
<evidence type="ECO:0000256" key="6">
    <source>
        <dbReference type="SAM" id="Phobius"/>
    </source>
</evidence>
<feature type="transmembrane region" description="Helical" evidence="6">
    <location>
        <begin position="7"/>
        <end position="28"/>
    </location>
</feature>
<feature type="transmembrane region" description="Helical" evidence="6">
    <location>
        <begin position="413"/>
        <end position="430"/>
    </location>
</feature>
<accession>A0A061QXV7</accession>
<evidence type="ECO:0000313" key="7">
    <source>
        <dbReference type="EMBL" id="JAC65512.1"/>
    </source>
</evidence>
<dbReference type="GO" id="GO:0016020">
    <property type="term" value="C:membrane"/>
    <property type="evidence" value="ECO:0007669"/>
    <property type="project" value="UniProtKB-SubCell"/>
</dbReference>
<reference evidence="7" key="1">
    <citation type="submission" date="2014-05" db="EMBL/GenBank/DDBJ databases">
        <title>The transcriptome of the halophilic microalga Tetraselmis sp. GSL018 isolated from the Great Salt Lake, Utah.</title>
        <authorList>
            <person name="Jinkerson R.E."/>
            <person name="D'Adamo S."/>
            <person name="Posewitz M.C."/>
        </authorList>
    </citation>
    <scope>NUCLEOTIDE SEQUENCE</scope>
    <source>
        <strain evidence="7">GSL018</strain>
    </source>
</reference>
<name>A0A061QXV7_9CHLO</name>
<dbReference type="Pfam" id="PF05602">
    <property type="entry name" value="CLPTM1"/>
    <property type="match status" value="1"/>
</dbReference>
<keyword evidence="3 6" id="KW-0812">Transmembrane</keyword>
<organism evidence="7">
    <name type="scientific">Tetraselmis sp. GSL018</name>
    <dbReference type="NCBI Taxonomy" id="582737"/>
    <lineage>
        <taxon>Eukaryota</taxon>
        <taxon>Viridiplantae</taxon>
        <taxon>Chlorophyta</taxon>
        <taxon>core chlorophytes</taxon>
        <taxon>Chlorodendrophyceae</taxon>
        <taxon>Chlorodendrales</taxon>
        <taxon>Chlorodendraceae</taxon>
        <taxon>Tetraselmis</taxon>
    </lineage>
</organism>